<sequence>MLSNLAMNGRDGNSVIFVLRVGTTNPPRYAHTQNYMVRQYVAQKLRTHMNVVYVTAASPKNRTCVCLVVLTVAAFPI</sequence>
<gene>
    <name evidence="1" type="ORF">NQ318_006081</name>
</gene>
<dbReference type="AlphaFoldDB" id="A0AAV8Z290"/>
<proteinExistence type="predicted"/>
<comment type="caution">
    <text evidence="1">The sequence shown here is derived from an EMBL/GenBank/DDBJ whole genome shotgun (WGS) entry which is preliminary data.</text>
</comment>
<accession>A0AAV8Z290</accession>
<protein>
    <submittedName>
        <fullName evidence="1">Uncharacterized protein</fullName>
    </submittedName>
</protein>
<name>A0AAV8Z290_9CUCU</name>
<evidence type="ECO:0000313" key="1">
    <source>
        <dbReference type="EMBL" id="KAJ8958144.1"/>
    </source>
</evidence>
<reference evidence="1" key="1">
    <citation type="journal article" date="2023" name="Insect Mol. Biol.">
        <title>Genome sequencing provides insights into the evolution of gene families encoding plant cell wall-degrading enzymes in longhorned beetles.</title>
        <authorList>
            <person name="Shin N.R."/>
            <person name="Okamura Y."/>
            <person name="Kirsch R."/>
            <person name="Pauchet Y."/>
        </authorList>
    </citation>
    <scope>NUCLEOTIDE SEQUENCE</scope>
    <source>
        <strain evidence="1">AMC_N1</strain>
    </source>
</reference>
<keyword evidence="2" id="KW-1185">Reference proteome</keyword>
<organism evidence="1 2">
    <name type="scientific">Aromia moschata</name>
    <dbReference type="NCBI Taxonomy" id="1265417"/>
    <lineage>
        <taxon>Eukaryota</taxon>
        <taxon>Metazoa</taxon>
        <taxon>Ecdysozoa</taxon>
        <taxon>Arthropoda</taxon>
        <taxon>Hexapoda</taxon>
        <taxon>Insecta</taxon>
        <taxon>Pterygota</taxon>
        <taxon>Neoptera</taxon>
        <taxon>Endopterygota</taxon>
        <taxon>Coleoptera</taxon>
        <taxon>Polyphaga</taxon>
        <taxon>Cucujiformia</taxon>
        <taxon>Chrysomeloidea</taxon>
        <taxon>Cerambycidae</taxon>
        <taxon>Cerambycinae</taxon>
        <taxon>Callichromatini</taxon>
        <taxon>Aromia</taxon>
    </lineage>
</organism>
<dbReference type="EMBL" id="JAPWTK010000019">
    <property type="protein sequence ID" value="KAJ8958144.1"/>
    <property type="molecule type" value="Genomic_DNA"/>
</dbReference>
<dbReference type="Proteomes" id="UP001162162">
    <property type="component" value="Unassembled WGS sequence"/>
</dbReference>
<evidence type="ECO:0000313" key="2">
    <source>
        <dbReference type="Proteomes" id="UP001162162"/>
    </source>
</evidence>